<dbReference type="EMBL" id="BSFM01000014">
    <property type="protein sequence ID" value="GLK84559.1"/>
    <property type="molecule type" value="Genomic_DNA"/>
</dbReference>
<gene>
    <name evidence="10" type="ORF">GCM10017653_26290</name>
</gene>
<comment type="similarity">
    <text evidence="3">Belongs to the inositol monophosphatase superfamily.</text>
</comment>
<evidence type="ECO:0000256" key="4">
    <source>
        <dbReference type="ARBA" id="ARBA00013106"/>
    </source>
</evidence>
<keyword evidence="6 9" id="KW-0479">Metal-binding</keyword>
<feature type="binding site" evidence="9">
    <location>
        <position position="216"/>
    </location>
    <ligand>
        <name>Mg(2+)</name>
        <dbReference type="ChEBI" id="CHEBI:18420"/>
        <label>1</label>
        <note>catalytic</note>
    </ligand>
</feature>
<evidence type="ECO:0000313" key="11">
    <source>
        <dbReference type="Proteomes" id="UP001143330"/>
    </source>
</evidence>
<keyword evidence="11" id="KW-1185">Reference proteome</keyword>
<feature type="binding site" evidence="9">
    <location>
        <position position="92"/>
    </location>
    <ligand>
        <name>Mg(2+)</name>
        <dbReference type="ChEBI" id="CHEBI:18420"/>
        <label>1</label>
        <note>catalytic</note>
    </ligand>
</feature>
<feature type="binding site" evidence="9">
    <location>
        <position position="90"/>
    </location>
    <ligand>
        <name>Mg(2+)</name>
        <dbReference type="ChEBI" id="CHEBI:18420"/>
        <label>2</label>
    </ligand>
</feature>
<dbReference type="PANTHER" id="PTHR20854:SF4">
    <property type="entry name" value="INOSITOL-1-MONOPHOSPHATASE-RELATED"/>
    <property type="match status" value="1"/>
</dbReference>
<organism evidence="10 11">
    <name type="scientific">Ancylobacter defluvii</name>
    <dbReference type="NCBI Taxonomy" id="1282440"/>
    <lineage>
        <taxon>Bacteria</taxon>
        <taxon>Pseudomonadati</taxon>
        <taxon>Pseudomonadota</taxon>
        <taxon>Alphaproteobacteria</taxon>
        <taxon>Hyphomicrobiales</taxon>
        <taxon>Xanthobacteraceae</taxon>
        <taxon>Ancylobacter</taxon>
    </lineage>
</organism>
<dbReference type="PROSITE" id="PS00629">
    <property type="entry name" value="IMP_1"/>
    <property type="match status" value="1"/>
</dbReference>
<evidence type="ECO:0000256" key="8">
    <source>
        <dbReference type="ARBA" id="ARBA00022842"/>
    </source>
</evidence>
<comment type="catalytic activity">
    <reaction evidence="1">
        <text>a myo-inositol phosphate + H2O = myo-inositol + phosphate</text>
        <dbReference type="Rhea" id="RHEA:24056"/>
        <dbReference type="ChEBI" id="CHEBI:15377"/>
        <dbReference type="ChEBI" id="CHEBI:17268"/>
        <dbReference type="ChEBI" id="CHEBI:43474"/>
        <dbReference type="ChEBI" id="CHEBI:84139"/>
        <dbReference type="EC" id="3.1.3.25"/>
    </reaction>
</comment>
<evidence type="ECO:0000256" key="5">
    <source>
        <dbReference type="ARBA" id="ARBA00019784"/>
    </source>
</evidence>
<dbReference type="GO" id="GO:0008934">
    <property type="term" value="F:inositol monophosphate 1-phosphatase activity"/>
    <property type="evidence" value="ECO:0007669"/>
    <property type="project" value="TreeGrafter"/>
</dbReference>
<proteinExistence type="inferred from homology"/>
<dbReference type="Gene3D" id="3.30.540.10">
    <property type="entry name" value="Fructose-1,6-Bisphosphatase, subunit A, domain 1"/>
    <property type="match status" value="1"/>
</dbReference>
<dbReference type="GO" id="GO:0007165">
    <property type="term" value="P:signal transduction"/>
    <property type="evidence" value="ECO:0007669"/>
    <property type="project" value="TreeGrafter"/>
</dbReference>
<dbReference type="PANTHER" id="PTHR20854">
    <property type="entry name" value="INOSITOL MONOPHOSPHATASE"/>
    <property type="match status" value="1"/>
</dbReference>
<comment type="caution">
    <text evidence="10">The sequence shown here is derived from an EMBL/GenBank/DDBJ whole genome shotgun (WGS) entry which is preliminary data.</text>
</comment>
<evidence type="ECO:0000256" key="3">
    <source>
        <dbReference type="ARBA" id="ARBA00009759"/>
    </source>
</evidence>
<dbReference type="Proteomes" id="UP001143330">
    <property type="component" value="Unassembled WGS sequence"/>
</dbReference>
<keyword evidence="7" id="KW-0378">Hydrolase</keyword>
<dbReference type="Gene3D" id="3.40.190.80">
    <property type="match status" value="1"/>
</dbReference>
<evidence type="ECO:0000256" key="2">
    <source>
        <dbReference type="ARBA" id="ARBA00001946"/>
    </source>
</evidence>
<feature type="binding site" evidence="9">
    <location>
        <position position="93"/>
    </location>
    <ligand>
        <name>Mg(2+)</name>
        <dbReference type="ChEBI" id="CHEBI:18420"/>
        <label>2</label>
    </ligand>
</feature>
<dbReference type="EC" id="3.1.3.25" evidence="4"/>
<dbReference type="AlphaFoldDB" id="A0A9W6JZ49"/>
<protein>
    <recommendedName>
        <fullName evidence="5">Inositol-1-monophosphatase</fullName>
        <ecNumber evidence="4">3.1.3.25</ecNumber>
    </recommendedName>
</protein>
<sequence>MTQPDSLAVRLDVAGVLVDEAGALALGYFAKVASLAVEAKTGGQDVVSIADREVEQRVRQRVGAAFPDDGFLGEEYGFTPSTSGYVWVLDPIDGTSCFLHGIRNWCISLALMRDGKTVAGFIFDPTAGELFRAIAGRGATLNGETIRVDAGNDLRHGLVSVGANGRVPPRAVTGFIERLLAAGGMFVRHGSGALGLAHVACGRLAAYYEPHINAWDCLAGLCLIREAGGWTNDFEAGDLIAGGPVIGCAPQLRDEVLALIEATRLERTA</sequence>
<dbReference type="RefSeq" id="WP_213364447.1">
    <property type="nucleotide sequence ID" value="NZ_BSFM01000014.1"/>
</dbReference>
<evidence type="ECO:0000313" key="10">
    <source>
        <dbReference type="EMBL" id="GLK84559.1"/>
    </source>
</evidence>
<dbReference type="PRINTS" id="PR00377">
    <property type="entry name" value="IMPHPHTASES"/>
</dbReference>
<dbReference type="InterPro" id="IPR020583">
    <property type="entry name" value="Inositol_monoP_metal-BS"/>
</dbReference>
<accession>A0A9W6JZ49</accession>
<dbReference type="InterPro" id="IPR000760">
    <property type="entry name" value="Inositol_monophosphatase-like"/>
</dbReference>
<evidence type="ECO:0000256" key="6">
    <source>
        <dbReference type="ARBA" id="ARBA00022723"/>
    </source>
</evidence>
<reference evidence="10" key="2">
    <citation type="submission" date="2023-01" db="EMBL/GenBank/DDBJ databases">
        <authorList>
            <person name="Sun Q."/>
            <person name="Evtushenko L."/>
        </authorList>
    </citation>
    <scope>NUCLEOTIDE SEQUENCE</scope>
    <source>
        <strain evidence="10">VKM B-2789</strain>
    </source>
</reference>
<evidence type="ECO:0000256" key="1">
    <source>
        <dbReference type="ARBA" id="ARBA00001033"/>
    </source>
</evidence>
<comment type="cofactor">
    <cofactor evidence="2 9">
        <name>Mg(2+)</name>
        <dbReference type="ChEBI" id="CHEBI:18420"/>
    </cofactor>
</comment>
<dbReference type="GO" id="GO:0046872">
    <property type="term" value="F:metal ion binding"/>
    <property type="evidence" value="ECO:0007669"/>
    <property type="project" value="UniProtKB-KW"/>
</dbReference>
<dbReference type="FunFam" id="3.30.540.10:FF:000003">
    <property type="entry name" value="Inositol-1-monophosphatase"/>
    <property type="match status" value="1"/>
</dbReference>
<dbReference type="Pfam" id="PF00459">
    <property type="entry name" value="Inositol_P"/>
    <property type="match status" value="1"/>
</dbReference>
<keyword evidence="8 9" id="KW-0460">Magnesium</keyword>
<evidence type="ECO:0000256" key="9">
    <source>
        <dbReference type="PIRSR" id="PIRSR600760-2"/>
    </source>
</evidence>
<dbReference type="SUPFAM" id="SSF56655">
    <property type="entry name" value="Carbohydrate phosphatase"/>
    <property type="match status" value="1"/>
</dbReference>
<dbReference type="GO" id="GO:0006020">
    <property type="term" value="P:inositol metabolic process"/>
    <property type="evidence" value="ECO:0007669"/>
    <property type="project" value="TreeGrafter"/>
</dbReference>
<feature type="binding site" evidence="9">
    <location>
        <position position="74"/>
    </location>
    <ligand>
        <name>Mg(2+)</name>
        <dbReference type="ChEBI" id="CHEBI:18420"/>
        <label>1</label>
        <note>catalytic</note>
    </ligand>
</feature>
<name>A0A9W6JZ49_9HYPH</name>
<evidence type="ECO:0000256" key="7">
    <source>
        <dbReference type="ARBA" id="ARBA00022801"/>
    </source>
</evidence>
<reference evidence="10" key="1">
    <citation type="journal article" date="2014" name="Int. J. Syst. Evol. Microbiol.">
        <title>Complete genome sequence of Corynebacterium casei LMG S-19264T (=DSM 44701T), isolated from a smear-ripened cheese.</title>
        <authorList>
            <consortium name="US DOE Joint Genome Institute (JGI-PGF)"/>
            <person name="Walter F."/>
            <person name="Albersmeier A."/>
            <person name="Kalinowski J."/>
            <person name="Ruckert C."/>
        </authorList>
    </citation>
    <scope>NUCLEOTIDE SEQUENCE</scope>
    <source>
        <strain evidence="10">VKM B-2789</strain>
    </source>
</reference>